<comment type="function">
    <text evidence="6">Catalyzes the conversion of 7,8-dihydroneopterin to 6-hydroxymethyl-7,8-dihydropterin.</text>
</comment>
<keyword evidence="9" id="KW-1185">Reference proteome</keyword>
<evidence type="ECO:0000259" key="7">
    <source>
        <dbReference type="SMART" id="SM00905"/>
    </source>
</evidence>
<comment type="similarity">
    <text evidence="3 6">Belongs to the DHNA family.</text>
</comment>
<name>A0ABW2KX95_9PROT</name>
<dbReference type="NCBIfam" id="TIGR00525">
    <property type="entry name" value="folB"/>
    <property type="match status" value="1"/>
</dbReference>
<keyword evidence="4 6" id="KW-0289">Folate biosynthesis</keyword>
<dbReference type="GO" id="GO:0004150">
    <property type="term" value="F:dihydroneopterin aldolase activity"/>
    <property type="evidence" value="ECO:0007669"/>
    <property type="project" value="UniProtKB-EC"/>
</dbReference>
<dbReference type="SMART" id="SM00905">
    <property type="entry name" value="FolB"/>
    <property type="match status" value="1"/>
</dbReference>
<dbReference type="InterPro" id="IPR006157">
    <property type="entry name" value="FolB_dom"/>
</dbReference>
<proteinExistence type="inferred from homology"/>
<comment type="caution">
    <text evidence="8">The sequence shown here is derived from an EMBL/GenBank/DDBJ whole genome shotgun (WGS) entry which is preliminary data.</text>
</comment>
<dbReference type="Pfam" id="PF02152">
    <property type="entry name" value="FolB"/>
    <property type="match status" value="1"/>
</dbReference>
<accession>A0ABW2KX95</accession>
<dbReference type="InterPro" id="IPR043133">
    <property type="entry name" value="GTP-CH-I_C/QueF"/>
</dbReference>
<organism evidence="8 9">
    <name type="scientific">Rhodocista pekingensis</name>
    <dbReference type="NCBI Taxonomy" id="201185"/>
    <lineage>
        <taxon>Bacteria</taxon>
        <taxon>Pseudomonadati</taxon>
        <taxon>Pseudomonadota</taxon>
        <taxon>Alphaproteobacteria</taxon>
        <taxon>Rhodospirillales</taxon>
        <taxon>Azospirillaceae</taxon>
        <taxon>Rhodocista</taxon>
    </lineage>
</organism>
<reference evidence="9" key="1">
    <citation type="journal article" date="2019" name="Int. J. Syst. Evol. Microbiol.">
        <title>The Global Catalogue of Microorganisms (GCM) 10K type strain sequencing project: providing services to taxonomists for standard genome sequencing and annotation.</title>
        <authorList>
            <consortium name="The Broad Institute Genomics Platform"/>
            <consortium name="The Broad Institute Genome Sequencing Center for Infectious Disease"/>
            <person name="Wu L."/>
            <person name="Ma J."/>
        </authorList>
    </citation>
    <scope>NUCLEOTIDE SEQUENCE [LARGE SCALE GENOMIC DNA]</scope>
    <source>
        <strain evidence="9">CGMCC 1.16275</strain>
    </source>
</reference>
<dbReference type="RefSeq" id="WP_377360140.1">
    <property type="nucleotide sequence ID" value="NZ_JBHTCM010000018.1"/>
</dbReference>
<dbReference type="PANTHER" id="PTHR42844:SF1">
    <property type="entry name" value="DIHYDRONEOPTERIN ALDOLASE 1-RELATED"/>
    <property type="match status" value="1"/>
</dbReference>
<dbReference type="NCBIfam" id="TIGR00526">
    <property type="entry name" value="folB_dom"/>
    <property type="match status" value="1"/>
</dbReference>
<keyword evidence="5 6" id="KW-0456">Lyase</keyword>
<dbReference type="SUPFAM" id="SSF55620">
    <property type="entry name" value="Tetrahydrobiopterin biosynthesis enzymes-like"/>
    <property type="match status" value="1"/>
</dbReference>
<sequence length="141" mass="15443">MPAAMNKLFAQVTRPSARVLPGRALARLFVRDMELLAVVGIYDHEKTEPQRIRVSLDLHVLDRVGPKRDEIADVVSYEEAVEIVRGIVGAGHVNLLETLAERIAAALLADVRIRAVTVRVEKLDAFAEAASVGIEITRGQP</sequence>
<evidence type="ECO:0000313" key="8">
    <source>
        <dbReference type="EMBL" id="MFC7334587.1"/>
    </source>
</evidence>
<dbReference type="Proteomes" id="UP001596456">
    <property type="component" value="Unassembled WGS sequence"/>
</dbReference>
<comment type="pathway">
    <text evidence="2 6">Cofactor biosynthesis; tetrahydrofolate biosynthesis; 2-amino-4-hydroxy-6-hydroxymethyl-7,8-dihydropteridine diphosphate from 7,8-dihydroneopterin triphosphate: step 3/4.</text>
</comment>
<evidence type="ECO:0000313" key="9">
    <source>
        <dbReference type="Proteomes" id="UP001596456"/>
    </source>
</evidence>
<dbReference type="EC" id="4.1.2.25" evidence="6"/>
<protein>
    <recommendedName>
        <fullName evidence="6">7,8-dihydroneopterin aldolase</fullName>
        <ecNumber evidence="6">4.1.2.25</ecNumber>
    </recommendedName>
</protein>
<dbReference type="InterPro" id="IPR006156">
    <property type="entry name" value="Dihydroneopterin_aldolase"/>
</dbReference>
<dbReference type="Gene3D" id="3.30.1130.10">
    <property type="match status" value="1"/>
</dbReference>
<evidence type="ECO:0000256" key="3">
    <source>
        <dbReference type="ARBA" id="ARBA00005708"/>
    </source>
</evidence>
<evidence type="ECO:0000256" key="1">
    <source>
        <dbReference type="ARBA" id="ARBA00001353"/>
    </source>
</evidence>
<dbReference type="PANTHER" id="PTHR42844">
    <property type="entry name" value="DIHYDRONEOPTERIN ALDOLASE 1-RELATED"/>
    <property type="match status" value="1"/>
</dbReference>
<evidence type="ECO:0000256" key="4">
    <source>
        <dbReference type="ARBA" id="ARBA00022909"/>
    </source>
</evidence>
<evidence type="ECO:0000256" key="2">
    <source>
        <dbReference type="ARBA" id="ARBA00005013"/>
    </source>
</evidence>
<comment type="catalytic activity">
    <reaction evidence="1 6">
        <text>7,8-dihydroneopterin = 6-hydroxymethyl-7,8-dihydropterin + glycolaldehyde</text>
        <dbReference type="Rhea" id="RHEA:10540"/>
        <dbReference type="ChEBI" id="CHEBI:17001"/>
        <dbReference type="ChEBI" id="CHEBI:17071"/>
        <dbReference type="ChEBI" id="CHEBI:44841"/>
        <dbReference type="EC" id="4.1.2.25"/>
    </reaction>
</comment>
<evidence type="ECO:0000256" key="5">
    <source>
        <dbReference type="ARBA" id="ARBA00023239"/>
    </source>
</evidence>
<dbReference type="EMBL" id="JBHTCM010000018">
    <property type="protein sequence ID" value="MFC7334587.1"/>
    <property type="molecule type" value="Genomic_DNA"/>
</dbReference>
<gene>
    <name evidence="8" type="primary">folB</name>
    <name evidence="8" type="ORF">ACFQPS_15570</name>
</gene>
<feature type="domain" description="Dihydroneopterin aldolase/epimerase" evidence="7">
    <location>
        <begin position="28"/>
        <end position="138"/>
    </location>
</feature>
<evidence type="ECO:0000256" key="6">
    <source>
        <dbReference type="RuleBase" id="RU362079"/>
    </source>
</evidence>